<feature type="transmembrane region" description="Helical" evidence="1">
    <location>
        <begin position="144"/>
        <end position="164"/>
    </location>
</feature>
<feature type="transmembrane region" description="Helical" evidence="1">
    <location>
        <begin position="70"/>
        <end position="90"/>
    </location>
</feature>
<keyword evidence="3" id="KW-1185">Reference proteome</keyword>
<organism evidence="2 3">
    <name type="scientific">Pontivivens insulae</name>
    <dbReference type="NCBI Taxonomy" id="1639689"/>
    <lineage>
        <taxon>Bacteria</taxon>
        <taxon>Pseudomonadati</taxon>
        <taxon>Pseudomonadota</taxon>
        <taxon>Alphaproteobacteria</taxon>
        <taxon>Rhodobacterales</taxon>
        <taxon>Paracoccaceae</taxon>
        <taxon>Pontivivens</taxon>
    </lineage>
</organism>
<evidence type="ECO:0000313" key="3">
    <source>
        <dbReference type="Proteomes" id="UP000244932"/>
    </source>
</evidence>
<dbReference type="EMBL" id="OMKW01000004">
    <property type="protein sequence ID" value="SPF30876.1"/>
    <property type="molecule type" value="Genomic_DNA"/>
</dbReference>
<proteinExistence type="predicted"/>
<keyword evidence="1" id="KW-0472">Membrane</keyword>
<keyword evidence="1" id="KW-1133">Transmembrane helix</keyword>
<dbReference type="OrthoDB" id="2955631at2"/>
<accession>A0A2R8AFB1</accession>
<dbReference type="Pfam" id="PF10011">
    <property type="entry name" value="DUF2254"/>
    <property type="match status" value="1"/>
</dbReference>
<reference evidence="2 3" key="1">
    <citation type="submission" date="2018-03" db="EMBL/GenBank/DDBJ databases">
        <authorList>
            <person name="Keele B.F."/>
        </authorList>
    </citation>
    <scope>NUCLEOTIDE SEQUENCE [LARGE SCALE GENOMIC DNA]</scope>
    <source>
        <strain evidence="2 3">CeCT 8812</strain>
    </source>
</reference>
<dbReference type="RefSeq" id="WP_108783568.1">
    <property type="nucleotide sequence ID" value="NZ_OMKW01000004.1"/>
</dbReference>
<evidence type="ECO:0000256" key="1">
    <source>
        <dbReference type="SAM" id="Phobius"/>
    </source>
</evidence>
<gene>
    <name evidence="2" type="ORF">POI8812_03221</name>
</gene>
<evidence type="ECO:0008006" key="4">
    <source>
        <dbReference type="Google" id="ProtNLM"/>
    </source>
</evidence>
<protein>
    <recommendedName>
        <fullName evidence="4">DUF2254 domain-containing protein</fullName>
    </recommendedName>
</protein>
<dbReference type="AlphaFoldDB" id="A0A2R8AFB1"/>
<feature type="transmembrane region" description="Helical" evidence="1">
    <location>
        <begin position="116"/>
        <end position="138"/>
    </location>
</feature>
<dbReference type="Proteomes" id="UP000244932">
    <property type="component" value="Unassembled WGS sequence"/>
</dbReference>
<keyword evidence="1" id="KW-0812">Transmembrane</keyword>
<feature type="transmembrane region" description="Helical" evidence="1">
    <location>
        <begin position="29"/>
        <end position="50"/>
    </location>
</feature>
<evidence type="ECO:0000313" key="2">
    <source>
        <dbReference type="EMBL" id="SPF30876.1"/>
    </source>
</evidence>
<name>A0A2R8AFB1_9RHOB</name>
<dbReference type="InterPro" id="IPR018723">
    <property type="entry name" value="DUF2254_membrane"/>
</dbReference>
<sequence length="430" mass="46137">MSTQKDKTSELPAPLRWPILIFLRYYRNLGLRVSFYVIASLLILVLNPLAQGFLSEDLRATVDADSVLKVLTILASSMLAVSTFSLNIMITSHRTAATTTTPRVHRMLLDDTTTQATLATFIGAFVYSLSSVVLFESGVFDDRAAFVAMVMTVLVVALVILAMLRWIEHLSDLGSVDNTLDRVSDETRESLKRLARAPALGGAILDDEIDIPAGAQPVVASRSGYIQLIDVEGLHAGLHGGGCIYVTHGPGDHVIKGEVIAHVTDGTRGTTLDAFADCFVIADQRSYEQDPLFGLTVLSEIASRALSPGVNDPGTAIDVIMRLKALVHGFSSVESPASRPVAPDVFLPAVRGDALIEAAYGAIARDGARTIEVGTTLRKALADLSQAADEELRAQAIQTARQAMDYAQTAGLTEFEMRRLSAILVPASPH</sequence>